<reference evidence="3 4" key="1">
    <citation type="submission" date="2023-10" db="EMBL/GenBank/DDBJ databases">
        <authorList>
            <person name="Maclean D."/>
            <person name="Macfadyen A."/>
        </authorList>
    </citation>
    <scope>NUCLEOTIDE SEQUENCE [LARGE SCALE GENOMIC DNA]</scope>
</reference>
<dbReference type="InterPro" id="IPR043987">
    <property type="entry name" value="CCZ1/INTU/HSP4_longin_1"/>
</dbReference>
<dbReference type="GO" id="GO:0016192">
    <property type="term" value="P:vesicle-mediated transport"/>
    <property type="evidence" value="ECO:0007669"/>
    <property type="project" value="InterPro"/>
</dbReference>
<evidence type="ECO:0000313" key="3">
    <source>
        <dbReference type="EMBL" id="CAK0783247.1"/>
    </source>
</evidence>
<dbReference type="GO" id="GO:0035658">
    <property type="term" value="C:Mon1-Ccz1 complex"/>
    <property type="evidence" value="ECO:0007669"/>
    <property type="project" value="InterPro"/>
</dbReference>
<sequence length="476" mass="51931">MSTSGRKERERPPPSPLQLCLLDTRRGQQEGQEADKVLGFYPDATAADDRASVVGLFLATNAFCSIFSQGLPCETMHAENSLWVSHQGEAGIWLLLVGQRSFIGPHVRDAHLVDILQRMHSVIRLLYGSVQRLIDLDASGTAAREVLTRVLQRWGEQLSSSKGRADLHNPLSLGEALPLLPLSRSLFAGVQVLMNRLLIAQIGGTVPVLGAMLLHEHWCVWSTLNRPDTAALYSFASAAMMPAAQAAAHPSLAQRITSSLRWREDEKSGSGDILDWRSWQVLPSRYVMFQGIVPAADEEHGDLPRVFLQEGGEQCRVLGLRAGASLLVLLLAERCTASAELLAGLSDVALPSLRAIAHSTSAELSEAKQWHIPGYRYVYENRMLQAVRASPASKAATLSKDSQALTHAVRAQLDSQCMQGDAEVIVRGENDCWVVAKRLASRSIAVVLEGRGQENLPDAARTADLFTEANFEGLLE</sequence>
<dbReference type="AlphaFoldDB" id="A0AAV1I982"/>
<gene>
    <name evidence="3" type="ORF">CVIRNUC_006446</name>
</gene>
<proteinExistence type="inferred from homology"/>
<name>A0AAV1I982_9CHLO</name>
<evidence type="ECO:0000259" key="2">
    <source>
        <dbReference type="Pfam" id="PF19031"/>
    </source>
</evidence>
<accession>A0AAV1I982</accession>
<dbReference type="PANTHER" id="PTHR13056:SF0">
    <property type="entry name" value="VACUOLAR FUSION PROTEIN CCZ1 HOMOLOG-RELATED"/>
    <property type="match status" value="1"/>
</dbReference>
<dbReference type="Pfam" id="PF19031">
    <property type="entry name" value="Intu_longin_1"/>
    <property type="match status" value="1"/>
</dbReference>
<keyword evidence="4" id="KW-1185">Reference proteome</keyword>
<dbReference type="PANTHER" id="PTHR13056">
    <property type="entry name" value="VACUOLAR FUSION PROTEIN CCZ1 HOMOLOG-RELATED"/>
    <property type="match status" value="1"/>
</dbReference>
<dbReference type="InterPro" id="IPR013176">
    <property type="entry name" value="Ccz1"/>
</dbReference>
<organism evidence="3 4">
    <name type="scientific">Coccomyxa viridis</name>
    <dbReference type="NCBI Taxonomy" id="1274662"/>
    <lineage>
        <taxon>Eukaryota</taxon>
        <taxon>Viridiplantae</taxon>
        <taxon>Chlorophyta</taxon>
        <taxon>core chlorophytes</taxon>
        <taxon>Trebouxiophyceae</taxon>
        <taxon>Trebouxiophyceae incertae sedis</taxon>
        <taxon>Coccomyxaceae</taxon>
        <taxon>Coccomyxa</taxon>
    </lineage>
</organism>
<feature type="domain" description="CCZ1/INTU/HSP4 first Longin" evidence="2">
    <location>
        <begin position="21"/>
        <end position="128"/>
    </location>
</feature>
<evidence type="ECO:0000313" key="4">
    <source>
        <dbReference type="Proteomes" id="UP001314263"/>
    </source>
</evidence>
<dbReference type="EMBL" id="CAUYUE010000008">
    <property type="protein sequence ID" value="CAK0783247.1"/>
    <property type="molecule type" value="Genomic_DNA"/>
</dbReference>
<dbReference type="Proteomes" id="UP001314263">
    <property type="component" value="Unassembled WGS sequence"/>
</dbReference>
<comment type="caution">
    <text evidence="3">The sequence shown here is derived from an EMBL/GenBank/DDBJ whole genome shotgun (WGS) entry which is preliminary data.</text>
</comment>
<evidence type="ECO:0000256" key="1">
    <source>
        <dbReference type="ARBA" id="ARBA00005352"/>
    </source>
</evidence>
<comment type="similarity">
    <text evidence="1">Belongs to the CCZ1 family.</text>
</comment>
<protein>
    <recommendedName>
        <fullName evidence="2">CCZ1/INTU/HSP4 first Longin domain-containing protein</fullName>
    </recommendedName>
</protein>